<evidence type="ECO:0000259" key="6">
    <source>
        <dbReference type="Pfam" id="PF00419"/>
    </source>
</evidence>
<accession>A0A542CVR2</accession>
<dbReference type="OrthoDB" id="6522787at2"/>
<reference evidence="7" key="2">
    <citation type="submission" date="2019-08" db="EMBL/GenBank/DDBJ databases">
        <title>Investigation of anaerobic lignin degradation for improved lignocellulosic biofuels.</title>
        <authorList>
            <person name="Deangelis K.PhD."/>
        </authorList>
    </citation>
    <scope>NUCLEOTIDE SEQUENCE [LARGE SCALE GENOMIC DNA]</scope>
    <source>
        <strain evidence="7">128R</strain>
    </source>
</reference>
<name>A0A542CVR2_SERFO</name>
<keyword evidence="3 5" id="KW-0732">Signal</keyword>
<evidence type="ECO:0000313" key="7">
    <source>
        <dbReference type="EMBL" id="TVZ69350.1"/>
    </source>
</evidence>
<dbReference type="InterPro" id="IPR036937">
    <property type="entry name" value="Adhesion_dom_fimbrial_sf"/>
</dbReference>
<reference evidence="7" key="1">
    <citation type="submission" date="2019-06" db="EMBL/GenBank/DDBJ databases">
        <authorList>
            <person name="Deangelis K."/>
            <person name="Huntemann M."/>
            <person name="Clum A."/>
            <person name="Pillay M."/>
            <person name="Palaniappan K."/>
            <person name="Varghese N."/>
            <person name="Mikhailova N."/>
            <person name="Stamatis D."/>
            <person name="Reddy T."/>
            <person name="Daum C."/>
            <person name="Shapiro N."/>
            <person name="Ivanova N."/>
            <person name="Kyrpides N."/>
            <person name="Woyke T."/>
        </authorList>
    </citation>
    <scope>NUCLEOTIDE SEQUENCE [LARGE SCALE GENOMIC DNA]</scope>
    <source>
        <strain evidence="7">128R</strain>
    </source>
</reference>
<protein>
    <submittedName>
        <fullName evidence="7">Major type 1 subunit fimbrin (Pilin)</fullName>
    </submittedName>
</protein>
<dbReference type="GO" id="GO:0009289">
    <property type="term" value="C:pilus"/>
    <property type="evidence" value="ECO:0007669"/>
    <property type="project" value="UniProtKB-SubCell"/>
</dbReference>
<evidence type="ECO:0000256" key="5">
    <source>
        <dbReference type="SAM" id="SignalP"/>
    </source>
</evidence>
<proteinExistence type="inferred from homology"/>
<comment type="subcellular location">
    <subcellularLocation>
        <location evidence="1">Fimbrium</location>
    </subcellularLocation>
</comment>
<dbReference type="PANTHER" id="PTHR33420:SF3">
    <property type="entry name" value="FIMBRIAL SUBUNIT ELFA"/>
    <property type="match status" value="1"/>
</dbReference>
<dbReference type="SUPFAM" id="SSF49401">
    <property type="entry name" value="Bacterial adhesins"/>
    <property type="match status" value="1"/>
</dbReference>
<dbReference type="EMBL" id="VISQ01000001">
    <property type="protein sequence ID" value="TVZ69350.1"/>
    <property type="molecule type" value="Genomic_DNA"/>
</dbReference>
<dbReference type="AlphaFoldDB" id="A0A542CVR2"/>
<dbReference type="InterPro" id="IPR008966">
    <property type="entry name" value="Adhesion_dom_sf"/>
</dbReference>
<evidence type="ECO:0000256" key="2">
    <source>
        <dbReference type="ARBA" id="ARBA00006671"/>
    </source>
</evidence>
<gene>
    <name evidence="7" type="ORF">FHU10_1855</name>
</gene>
<dbReference type="GO" id="GO:0043709">
    <property type="term" value="P:cell adhesion involved in single-species biofilm formation"/>
    <property type="evidence" value="ECO:0007669"/>
    <property type="project" value="TreeGrafter"/>
</dbReference>
<keyword evidence="4" id="KW-0281">Fimbrium</keyword>
<evidence type="ECO:0000256" key="1">
    <source>
        <dbReference type="ARBA" id="ARBA00004561"/>
    </source>
</evidence>
<organism evidence="7">
    <name type="scientific">Serratia fonticola</name>
    <dbReference type="NCBI Taxonomy" id="47917"/>
    <lineage>
        <taxon>Bacteria</taxon>
        <taxon>Pseudomonadati</taxon>
        <taxon>Pseudomonadota</taxon>
        <taxon>Gammaproteobacteria</taxon>
        <taxon>Enterobacterales</taxon>
        <taxon>Yersiniaceae</taxon>
        <taxon>Serratia</taxon>
    </lineage>
</organism>
<dbReference type="InterPro" id="IPR000259">
    <property type="entry name" value="Adhesion_dom_fimbrial"/>
</dbReference>
<sequence length="182" mass="18492">MKKTMMAAFVSVALIGGISNVVAAADGTVNFKGNIIDSACVVDLDGAGATTMDVMMGDVHTTAFSGVGSTAGGTASATKFNIVLKDCPASVATAKLKFDGIAYSGDNTVLALTDEAGKATGVGIQLSDKAGVLPLYTESSAYTLTTGTGTENQLDFYARYIQKETAVTAGKANSIATFTVNY</sequence>
<comment type="caution">
    <text evidence="7">The sequence shown here is derived from an EMBL/GenBank/DDBJ whole genome shotgun (WGS) entry which is preliminary data.</text>
</comment>
<feature type="signal peptide" evidence="5">
    <location>
        <begin position="1"/>
        <end position="24"/>
    </location>
</feature>
<evidence type="ECO:0000256" key="3">
    <source>
        <dbReference type="ARBA" id="ARBA00022729"/>
    </source>
</evidence>
<dbReference type="Pfam" id="PF00419">
    <property type="entry name" value="Fimbrial"/>
    <property type="match status" value="1"/>
</dbReference>
<dbReference type="PANTHER" id="PTHR33420">
    <property type="entry name" value="FIMBRIAL SUBUNIT ELFA-RELATED"/>
    <property type="match status" value="1"/>
</dbReference>
<comment type="similarity">
    <text evidence="2">Belongs to the fimbrial protein family.</text>
</comment>
<evidence type="ECO:0000256" key="4">
    <source>
        <dbReference type="ARBA" id="ARBA00023263"/>
    </source>
</evidence>
<dbReference type="InterPro" id="IPR050263">
    <property type="entry name" value="Bact_Fimbrial_Adh_Pro"/>
</dbReference>
<feature type="domain" description="Fimbrial-type adhesion" evidence="6">
    <location>
        <begin position="30"/>
        <end position="182"/>
    </location>
</feature>
<dbReference type="Gene3D" id="2.60.40.1090">
    <property type="entry name" value="Fimbrial-type adhesion domain"/>
    <property type="match status" value="1"/>
</dbReference>
<feature type="chain" id="PRO_5022084978" evidence="5">
    <location>
        <begin position="25"/>
        <end position="182"/>
    </location>
</feature>